<dbReference type="GO" id="GO:0016614">
    <property type="term" value="F:oxidoreductase activity, acting on CH-OH group of donors"/>
    <property type="evidence" value="ECO:0007669"/>
    <property type="project" value="InterPro"/>
</dbReference>
<evidence type="ECO:0000256" key="5">
    <source>
        <dbReference type="PIRSR" id="PIRSR000137-2"/>
    </source>
</evidence>
<dbReference type="Gene3D" id="3.30.410.40">
    <property type="match status" value="1"/>
</dbReference>
<keyword evidence="4 5" id="KW-0274">FAD</keyword>
<comment type="similarity">
    <text evidence="2">Belongs to the GMC oxidoreductase family.</text>
</comment>
<dbReference type="PIRSF" id="PIRSF000137">
    <property type="entry name" value="Alcohol_oxidase"/>
    <property type="match status" value="1"/>
</dbReference>
<dbReference type="InterPro" id="IPR000172">
    <property type="entry name" value="GMC_OxRdtase_N"/>
</dbReference>
<evidence type="ECO:0000256" key="4">
    <source>
        <dbReference type="ARBA" id="ARBA00022827"/>
    </source>
</evidence>
<reference evidence="7 8" key="1">
    <citation type="submission" date="2018-07" db="EMBL/GenBank/DDBJ databases">
        <title>Thalassococcus profundi sp. nov., a marine bacterium isolated from deep seawater of Okinawa Trough.</title>
        <authorList>
            <person name="Yu M."/>
        </authorList>
    </citation>
    <scope>NUCLEOTIDE SEQUENCE [LARGE SCALE GENOMIC DNA]</scope>
    <source>
        <strain evidence="7 8">WRAS1</strain>
    </source>
</reference>
<evidence type="ECO:0000256" key="1">
    <source>
        <dbReference type="ARBA" id="ARBA00001974"/>
    </source>
</evidence>
<dbReference type="RefSeq" id="WP_114512756.1">
    <property type="nucleotide sequence ID" value="NZ_QPMK01000024.1"/>
</dbReference>
<evidence type="ECO:0000313" key="8">
    <source>
        <dbReference type="Proteomes" id="UP000253977"/>
    </source>
</evidence>
<dbReference type="EMBL" id="QPMK01000024">
    <property type="protein sequence ID" value="RDD64313.1"/>
    <property type="molecule type" value="Genomic_DNA"/>
</dbReference>
<dbReference type="PANTHER" id="PTHR11552">
    <property type="entry name" value="GLUCOSE-METHANOL-CHOLINE GMC OXIDOREDUCTASE"/>
    <property type="match status" value="1"/>
</dbReference>
<keyword evidence="3" id="KW-0285">Flavoprotein</keyword>
<sequence>MGNVWRRRRGQSEDYDTWAQLGVRGWAYSDCLPVFRDLENNEVLNDAYHGSDGDLHVSAPRNRHPLSEAFVKAAQEVGIPYNPDFNGAVQEGVGFYQTTTHNGRRWSAAQAFLRKAAKRSNLTIRTETVVSRLTFDGTRATGVELDTGQTITARAEVVMCAGAFETPRLLQLSGIGNADELRNLGIEMICDLPGVGENYQDHLESTVQCEVNDPISTFRHDKGVRAVMHMMHYLATRRGLLTSNVCETGEFIDISGGGTPDMQFHVLPDMVAGLDRPAIDAHGISIGRCFLRPASPGSYKIRSADPKEPAVFVSGALTDRQDAEILMRGVRKSIEIMDAPALARYIKRRHLPEPGVETDDAALEEYVRKTAKTLFHPSCTVKMGSDTDRMACLDSELRVRGVQGLRVCDASAMPGLVSGNTNAPAMMIAERDARFILGQDRLH</sequence>
<dbReference type="PROSITE" id="PS00624">
    <property type="entry name" value="GMC_OXRED_2"/>
    <property type="match status" value="1"/>
</dbReference>
<comment type="cofactor">
    <cofactor evidence="1 5">
        <name>FAD</name>
        <dbReference type="ChEBI" id="CHEBI:57692"/>
    </cofactor>
</comment>
<evidence type="ECO:0000256" key="3">
    <source>
        <dbReference type="ARBA" id="ARBA00022630"/>
    </source>
</evidence>
<dbReference type="Gene3D" id="3.50.50.60">
    <property type="entry name" value="FAD/NAD(P)-binding domain"/>
    <property type="match status" value="1"/>
</dbReference>
<dbReference type="GO" id="GO:0050660">
    <property type="term" value="F:flavin adenine dinucleotide binding"/>
    <property type="evidence" value="ECO:0007669"/>
    <property type="project" value="InterPro"/>
</dbReference>
<keyword evidence="8" id="KW-1185">Reference proteome</keyword>
<dbReference type="Proteomes" id="UP000253977">
    <property type="component" value="Unassembled WGS sequence"/>
</dbReference>
<dbReference type="OrthoDB" id="9785276at2"/>
<comment type="caution">
    <text evidence="7">The sequence shown here is derived from an EMBL/GenBank/DDBJ whole genome shotgun (WGS) entry which is preliminary data.</text>
</comment>
<evidence type="ECO:0000313" key="7">
    <source>
        <dbReference type="EMBL" id="RDD64313.1"/>
    </source>
</evidence>
<name>A0A369TG68_9RHOB</name>
<dbReference type="SUPFAM" id="SSF54373">
    <property type="entry name" value="FAD-linked reductases, C-terminal domain"/>
    <property type="match status" value="1"/>
</dbReference>
<feature type="binding site" evidence="5">
    <location>
        <position position="130"/>
    </location>
    <ligand>
        <name>FAD</name>
        <dbReference type="ChEBI" id="CHEBI:57692"/>
    </ligand>
</feature>
<dbReference type="Pfam" id="PF05199">
    <property type="entry name" value="GMC_oxred_C"/>
    <property type="match status" value="1"/>
</dbReference>
<dbReference type="PANTHER" id="PTHR11552:SF147">
    <property type="entry name" value="CHOLINE DEHYDROGENASE, MITOCHONDRIAL"/>
    <property type="match status" value="1"/>
</dbReference>
<dbReference type="InterPro" id="IPR012132">
    <property type="entry name" value="GMC_OxRdtase"/>
</dbReference>
<evidence type="ECO:0000259" key="6">
    <source>
        <dbReference type="PROSITE" id="PS00624"/>
    </source>
</evidence>
<dbReference type="SUPFAM" id="SSF51905">
    <property type="entry name" value="FAD/NAD(P)-binding domain"/>
    <property type="match status" value="1"/>
</dbReference>
<dbReference type="AlphaFoldDB" id="A0A369TG68"/>
<feature type="domain" description="Glucose-methanol-choline oxidoreductase N-terminal" evidence="6">
    <location>
        <begin position="162"/>
        <end position="176"/>
    </location>
</feature>
<evidence type="ECO:0000256" key="2">
    <source>
        <dbReference type="ARBA" id="ARBA00010790"/>
    </source>
</evidence>
<dbReference type="Pfam" id="PF00732">
    <property type="entry name" value="GMC_oxred_N"/>
    <property type="match status" value="1"/>
</dbReference>
<dbReference type="InterPro" id="IPR007867">
    <property type="entry name" value="GMC_OxRtase_C"/>
</dbReference>
<accession>A0A369TG68</accession>
<gene>
    <name evidence="7" type="ORF">DU478_20615</name>
</gene>
<protein>
    <submittedName>
        <fullName evidence="7">GMC family oxidoreductase</fullName>
    </submittedName>
</protein>
<dbReference type="InterPro" id="IPR036188">
    <property type="entry name" value="FAD/NAD-bd_sf"/>
</dbReference>
<organism evidence="7 8">
    <name type="scientific">Thalassococcus profundi</name>
    <dbReference type="NCBI Taxonomy" id="2282382"/>
    <lineage>
        <taxon>Bacteria</taxon>
        <taxon>Pseudomonadati</taxon>
        <taxon>Pseudomonadota</taxon>
        <taxon>Alphaproteobacteria</taxon>
        <taxon>Rhodobacterales</taxon>
        <taxon>Roseobacteraceae</taxon>
        <taxon>Thalassococcus</taxon>
    </lineage>
</organism>
<proteinExistence type="inferred from homology"/>